<keyword evidence="10" id="KW-1185">Reference proteome</keyword>
<dbReference type="InterPro" id="IPR000100">
    <property type="entry name" value="RNase_P"/>
</dbReference>
<evidence type="ECO:0000256" key="6">
    <source>
        <dbReference type="ARBA" id="ARBA00022884"/>
    </source>
</evidence>
<dbReference type="EC" id="3.1.26.5" evidence="7 8"/>
<dbReference type="Proteomes" id="UP001225646">
    <property type="component" value="Unassembled WGS sequence"/>
</dbReference>
<keyword evidence="5 7" id="KW-0378">Hydrolase</keyword>
<proteinExistence type="inferred from homology"/>
<keyword evidence="2 7" id="KW-0819">tRNA processing</keyword>
<comment type="function">
    <text evidence="1 7">RNaseP catalyzes the removal of the 5'-leader sequence from pre-tRNA to produce the mature 5'-terminus. It can also cleave other RNA substrates such as 4.5S RNA. The protein component plays an auxiliary but essential role in vivo by binding to the 5'-leader sequence and broadening the substrate specificity of the ribozyme.</text>
</comment>
<organism evidence="9 10">
    <name type="scientific">Aeribacillus alveayuensis</name>
    <dbReference type="NCBI Taxonomy" id="279215"/>
    <lineage>
        <taxon>Bacteria</taxon>
        <taxon>Bacillati</taxon>
        <taxon>Bacillota</taxon>
        <taxon>Bacilli</taxon>
        <taxon>Bacillales</taxon>
        <taxon>Bacillaceae</taxon>
        <taxon>Aeribacillus</taxon>
    </lineage>
</organism>
<evidence type="ECO:0000256" key="4">
    <source>
        <dbReference type="ARBA" id="ARBA00022759"/>
    </source>
</evidence>
<dbReference type="PANTHER" id="PTHR33992:SF1">
    <property type="entry name" value="RIBONUCLEASE P PROTEIN COMPONENT"/>
    <property type="match status" value="1"/>
</dbReference>
<evidence type="ECO:0000256" key="3">
    <source>
        <dbReference type="ARBA" id="ARBA00022722"/>
    </source>
</evidence>
<evidence type="ECO:0000256" key="7">
    <source>
        <dbReference type="HAMAP-Rule" id="MF_00227"/>
    </source>
</evidence>
<comment type="catalytic activity">
    <reaction evidence="7">
        <text>Endonucleolytic cleavage of RNA, removing 5'-extranucleotides from tRNA precursor.</text>
        <dbReference type="EC" id="3.1.26.5"/>
    </reaction>
</comment>
<evidence type="ECO:0000256" key="1">
    <source>
        <dbReference type="ARBA" id="ARBA00002663"/>
    </source>
</evidence>
<dbReference type="SUPFAM" id="SSF54211">
    <property type="entry name" value="Ribosomal protein S5 domain 2-like"/>
    <property type="match status" value="1"/>
</dbReference>
<evidence type="ECO:0000313" key="9">
    <source>
        <dbReference type="EMBL" id="MDQ0163727.1"/>
    </source>
</evidence>
<keyword evidence="3 7" id="KW-0540">Nuclease</keyword>
<evidence type="ECO:0000256" key="2">
    <source>
        <dbReference type="ARBA" id="ARBA00022694"/>
    </source>
</evidence>
<comment type="caution">
    <text evidence="9">The sequence shown here is derived from an EMBL/GenBank/DDBJ whole genome shotgun (WGS) entry which is preliminary data.</text>
</comment>
<dbReference type="PROSITE" id="PS00648">
    <property type="entry name" value="RIBONUCLEASE_P"/>
    <property type="match status" value="1"/>
</dbReference>
<reference evidence="9 10" key="1">
    <citation type="submission" date="2023-07" db="EMBL/GenBank/DDBJ databases">
        <title>Genomic Encyclopedia of Type Strains, Phase IV (KMG-IV): sequencing the most valuable type-strain genomes for metagenomic binning, comparative biology and taxonomic classification.</title>
        <authorList>
            <person name="Goeker M."/>
        </authorList>
    </citation>
    <scope>NUCLEOTIDE SEQUENCE [LARGE SCALE GENOMIC DNA]</scope>
    <source>
        <strain evidence="9 10">DSM 19092</strain>
    </source>
</reference>
<dbReference type="InterPro" id="IPR014721">
    <property type="entry name" value="Ribsml_uS5_D2-typ_fold_subgr"/>
</dbReference>
<keyword evidence="4 7" id="KW-0255">Endonuclease</keyword>
<dbReference type="InterPro" id="IPR020539">
    <property type="entry name" value="RNase_P_CS"/>
</dbReference>
<gene>
    <name evidence="7" type="primary">rnpA</name>
    <name evidence="9" type="ORF">J2S06_002837</name>
</gene>
<protein>
    <recommendedName>
        <fullName evidence="7 8">Ribonuclease P protein component</fullName>
        <shortName evidence="7">RNase P protein</shortName>
        <shortName evidence="7">RNaseP protein</shortName>
        <ecNumber evidence="7 8">3.1.26.5</ecNumber>
    </recommendedName>
    <alternativeName>
        <fullName evidence="7">Protein C5</fullName>
    </alternativeName>
</protein>
<dbReference type="GO" id="GO:0004526">
    <property type="term" value="F:ribonuclease P activity"/>
    <property type="evidence" value="ECO:0007669"/>
    <property type="project" value="UniProtKB-EC"/>
</dbReference>
<name>A0ABT9VSB0_9BACI</name>
<sequence>MKKRNRIKKNEDFQKVFKNGKSMANRQFVIYILDRPEEKEFRLGLSVSKKVGKAVVRNKIKRLIRQVFLEEKENIAKGKDYVIIARKPAADMNYHEVRKSLFHLFYKTNIYLKSKKNKVNES</sequence>
<dbReference type="EMBL" id="JAUSTR010000022">
    <property type="protein sequence ID" value="MDQ0163727.1"/>
    <property type="molecule type" value="Genomic_DNA"/>
</dbReference>
<dbReference type="NCBIfam" id="TIGR00188">
    <property type="entry name" value="rnpA"/>
    <property type="match status" value="1"/>
</dbReference>
<dbReference type="Pfam" id="PF00825">
    <property type="entry name" value="Ribonuclease_P"/>
    <property type="match status" value="1"/>
</dbReference>
<evidence type="ECO:0000256" key="8">
    <source>
        <dbReference type="NCBIfam" id="TIGR00188"/>
    </source>
</evidence>
<dbReference type="PANTHER" id="PTHR33992">
    <property type="entry name" value="RIBONUCLEASE P PROTEIN COMPONENT"/>
    <property type="match status" value="1"/>
</dbReference>
<dbReference type="InterPro" id="IPR020568">
    <property type="entry name" value="Ribosomal_Su5_D2-typ_SF"/>
</dbReference>
<keyword evidence="6 7" id="KW-0694">RNA-binding</keyword>
<comment type="similarity">
    <text evidence="7">Belongs to the RnpA family.</text>
</comment>
<accession>A0ABT9VSB0</accession>
<dbReference type="HAMAP" id="MF_00227">
    <property type="entry name" value="RNase_P"/>
    <property type="match status" value="1"/>
</dbReference>
<dbReference type="Gene3D" id="3.30.230.10">
    <property type="match status" value="1"/>
</dbReference>
<evidence type="ECO:0000313" key="10">
    <source>
        <dbReference type="Proteomes" id="UP001225646"/>
    </source>
</evidence>
<evidence type="ECO:0000256" key="5">
    <source>
        <dbReference type="ARBA" id="ARBA00022801"/>
    </source>
</evidence>
<dbReference type="RefSeq" id="WP_044748980.1">
    <property type="nucleotide sequence ID" value="NZ_JAUSTR010000022.1"/>
</dbReference>
<comment type="subunit">
    <text evidence="7">Consists of a catalytic RNA component (M1 or rnpB) and a protein subunit.</text>
</comment>